<dbReference type="InterPro" id="IPR036388">
    <property type="entry name" value="WH-like_DNA-bd_sf"/>
</dbReference>
<dbReference type="Proteomes" id="UP000284605">
    <property type="component" value="Unassembled WGS sequence"/>
</dbReference>
<dbReference type="Gene3D" id="1.10.10.10">
    <property type="entry name" value="Winged helix-like DNA-binding domain superfamily/Winged helix DNA-binding domain"/>
    <property type="match status" value="1"/>
</dbReference>
<dbReference type="AlphaFoldDB" id="A0A418WAE4"/>
<dbReference type="EMBL" id="QYUK01000011">
    <property type="protein sequence ID" value="RJF87021.1"/>
    <property type="molecule type" value="Genomic_DNA"/>
</dbReference>
<reference evidence="1 2" key="1">
    <citation type="submission" date="2018-09" db="EMBL/GenBank/DDBJ databases">
        <authorList>
            <person name="Zhu H."/>
        </authorList>
    </citation>
    <scope>NUCLEOTIDE SEQUENCE [LARGE SCALE GENOMIC DNA]</scope>
    <source>
        <strain evidence="1 2">K1W22B-8</strain>
    </source>
</reference>
<proteinExistence type="predicted"/>
<comment type="caution">
    <text evidence="1">The sequence shown here is derived from an EMBL/GenBank/DDBJ whole genome shotgun (WGS) entry which is preliminary data.</text>
</comment>
<dbReference type="RefSeq" id="WP_119777665.1">
    <property type="nucleotide sequence ID" value="NZ_QYUK01000011.1"/>
</dbReference>
<dbReference type="InterPro" id="IPR036390">
    <property type="entry name" value="WH_DNA-bd_sf"/>
</dbReference>
<evidence type="ECO:0000313" key="2">
    <source>
        <dbReference type="Proteomes" id="UP000284605"/>
    </source>
</evidence>
<protein>
    <submittedName>
        <fullName evidence="1">ASCH domain-containing protein</fullName>
    </submittedName>
</protein>
<gene>
    <name evidence="1" type="ORF">D3874_08300</name>
</gene>
<sequence>MLLKQKILDAIAGGRISLVFRRWQRPSVSAGRTMKSAIGTLAIESVDIVEPSAVTEEEARQAGYVSLQALLGSLGDGPLPLYRVHLHLAGPDPRHALAQAGEISDDERHALRRRLDRHDRAGGGEPWTRACLALIGAQPEVAAITLAARVGMEKDDFKRRVRKLKDLGLITAHAVGYRLSPRGQAFLDGEAPSTNE</sequence>
<name>A0A418WAE4_9PROT</name>
<evidence type="ECO:0000313" key="1">
    <source>
        <dbReference type="EMBL" id="RJF87021.1"/>
    </source>
</evidence>
<organism evidence="1 2">
    <name type="scientific">Oleomonas cavernae</name>
    <dbReference type="NCBI Taxonomy" id="2320859"/>
    <lineage>
        <taxon>Bacteria</taxon>
        <taxon>Pseudomonadati</taxon>
        <taxon>Pseudomonadota</taxon>
        <taxon>Alphaproteobacteria</taxon>
        <taxon>Acetobacterales</taxon>
        <taxon>Acetobacteraceae</taxon>
        <taxon>Oleomonas</taxon>
    </lineage>
</organism>
<keyword evidence="2" id="KW-1185">Reference proteome</keyword>
<accession>A0A418WAE4</accession>
<dbReference type="SUPFAM" id="SSF46785">
    <property type="entry name" value="Winged helix' DNA-binding domain"/>
    <property type="match status" value="1"/>
</dbReference>
<dbReference type="OrthoDB" id="121143at2"/>